<evidence type="ECO:0000256" key="14">
    <source>
        <dbReference type="HAMAP-Rule" id="MF_03133"/>
    </source>
</evidence>
<comment type="subunit">
    <text evidence="14">Monomer.</text>
</comment>
<dbReference type="SUPFAM" id="SSF101353">
    <property type="entry name" value="Putative anticodon-binding domain of alanyl-tRNA synthetase (AlaRS)"/>
    <property type="match status" value="1"/>
</dbReference>
<evidence type="ECO:0000256" key="3">
    <source>
        <dbReference type="ARBA" id="ARBA00022555"/>
    </source>
</evidence>
<dbReference type="SUPFAM" id="SSF50447">
    <property type="entry name" value="Translation proteins"/>
    <property type="match status" value="1"/>
</dbReference>
<dbReference type="KEGG" id="pxu:106120335"/>
<keyword evidence="3 14" id="KW-0820">tRNA-binding</keyword>
<sequence>MYRLPITNKTSHTFYKIHRTLTSNSIRNSFIEYFCKNHGHKFIKSSSVVPLCDPTVPFVNAGMNQFKGVFLGVVEPPCARAVNSQKCVRVGGKHNDLEVVGMDGHHHTFFEMLGNWSFGDYYKKEACQMAWDLLLGPFRLKPEDLLVTYFGGDVVIGLQEDRECRDIWRSLGVPASRLQARGASDNFWEMGATGPCGACTELHYVGADGSLTEIWNLVFIDCNREGDGSVKRLRRQHVDTGMGLERVAALLQGVHSNYDTDLFRPLMDAIHRNSKGVGAYSGSYEPDAALDQAYRRLADHARMLSVCLADDVFPVASLNLKQIMRKSFKICTDVFQNPQLLNRLYAEVASSLGDTYPELIAKQNDANLIIDHERESYAKLRADLRKKWKGLIQKYPEVETLADIELAGFPLGYTEFKETMSKMKCATIPGEIVFKLYDTHGFPEDVIQRIATLNNVDIDKRGFWNLLARHKSKHKTAFKERAQKELAFDNIIDRLLKSNITRTDDAYKYHYLYENNEVLFQPLQCNLVAIVNEDGEWIDFLDPCETAPYYLVTDRTNFFCEEGGQEADTGLLTISDHVYMKVEKVFKVRDFVFHKGHFVVNRSGGRCYVRCGVGAGVEVRAEVCGARRLRLMQHHTATHLLHAALRRLLPRTALCQTGAAVTPAGLALTLALYGDKLTHQVLLDAEELVRAAIRSDAPVCTRVVDGVRLAEEGGALRVPGEAYPERGLRLVVCEAPGLVSRELCCGTHAPSAGSLREFCVSAVRGAGGNAPTVHALAGDAALQAHELFCHTENLCEVARLGEAGRVRREAGEARRRLEALCGRGARGGAAPLGRAAACLQTLRRLEAQPAPTPTPNVCTAGRRLAEAEVAEAMCEARRAGRRFAVHFVRSSYLLSGEGTAAALAAAPAAPALSALPVLLLACSAGVLRASASVPQEDVSEEFSAERWVSCVAPVLGAEVQVPAARDPALYAELAATKVSLITCEQLVQDAMRVAIKYAQAHARGHAPAAAPDHAPDHAPPGQDRQHN</sequence>
<feature type="region of interest" description="Disordered" evidence="15">
    <location>
        <begin position="1004"/>
        <end position="1027"/>
    </location>
</feature>
<evidence type="ECO:0000256" key="1">
    <source>
        <dbReference type="ARBA" id="ARBA00008226"/>
    </source>
</evidence>
<evidence type="ECO:0000256" key="2">
    <source>
        <dbReference type="ARBA" id="ARBA00013168"/>
    </source>
</evidence>
<evidence type="ECO:0000256" key="4">
    <source>
        <dbReference type="ARBA" id="ARBA00022598"/>
    </source>
</evidence>
<dbReference type="InterPro" id="IPR023033">
    <property type="entry name" value="Ala_tRNA_ligase_euk/bac"/>
</dbReference>
<dbReference type="GO" id="GO:0000049">
    <property type="term" value="F:tRNA binding"/>
    <property type="evidence" value="ECO:0007669"/>
    <property type="project" value="UniProtKB-KW"/>
</dbReference>
<dbReference type="GO" id="GO:0006419">
    <property type="term" value="P:alanyl-tRNA aminoacylation"/>
    <property type="evidence" value="ECO:0007669"/>
    <property type="project" value="InterPro"/>
</dbReference>
<dbReference type="GO" id="GO:0002161">
    <property type="term" value="F:aminoacyl-tRNA deacylase activity"/>
    <property type="evidence" value="ECO:0007669"/>
    <property type="project" value="TreeGrafter"/>
</dbReference>
<feature type="domain" description="Alanyl-transfer RNA synthetases family profile" evidence="16">
    <location>
        <begin position="21"/>
        <end position="787"/>
    </location>
</feature>
<evidence type="ECO:0000256" key="7">
    <source>
        <dbReference type="ARBA" id="ARBA00022833"/>
    </source>
</evidence>
<dbReference type="EC" id="6.1.1.7" evidence="2"/>
<reference evidence="17" key="1">
    <citation type="submission" date="2025-08" db="UniProtKB">
        <authorList>
            <consortium name="RefSeq"/>
        </authorList>
    </citation>
    <scope>IDENTIFICATION</scope>
</reference>
<evidence type="ECO:0000256" key="8">
    <source>
        <dbReference type="ARBA" id="ARBA00022840"/>
    </source>
</evidence>
<dbReference type="Gene3D" id="3.30.980.10">
    <property type="entry name" value="Threonyl-trna Synthetase, Chain A, domain 2"/>
    <property type="match status" value="1"/>
</dbReference>
<dbReference type="Gene3D" id="3.30.930.10">
    <property type="entry name" value="Bira Bifunctional Protein, Domain 2"/>
    <property type="match status" value="1"/>
</dbReference>
<dbReference type="InterPro" id="IPR050058">
    <property type="entry name" value="Ala-tRNA_ligase"/>
</dbReference>
<dbReference type="InterPro" id="IPR045864">
    <property type="entry name" value="aa-tRNA-synth_II/BPL/LPL"/>
</dbReference>
<comment type="similarity">
    <text evidence="1 14">Belongs to the class-II aminoacyl-tRNA synthetase family.</text>
</comment>
<dbReference type="SUPFAM" id="SSF55681">
    <property type="entry name" value="Class II aaRS and biotin synthetases"/>
    <property type="match status" value="1"/>
</dbReference>
<evidence type="ECO:0000256" key="13">
    <source>
        <dbReference type="ARBA" id="ARBA00048300"/>
    </source>
</evidence>
<dbReference type="PROSITE" id="PS50860">
    <property type="entry name" value="AA_TRNA_LIGASE_II_ALA"/>
    <property type="match status" value="1"/>
</dbReference>
<dbReference type="RefSeq" id="XP_013171110.1">
    <property type="nucleotide sequence ID" value="XM_013315656.1"/>
</dbReference>
<protein>
    <recommendedName>
        <fullName evidence="2">alanine--tRNA ligase</fullName>
        <ecNumber evidence="2">6.1.1.7</ecNumber>
    </recommendedName>
    <alternativeName>
        <fullName evidence="12">Alanyl-tRNA synthetase</fullName>
    </alternativeName>
</protein>
<dbReference type="GO" id="GO:0004813">
    <property type="term" value="F:alanine-tRNA ligase activity"/>
    <property type="evidence" value="ECO:0007669"/>
    <property type="project" value="UniProtKB-UniRule"/>
</dbReference>
<feature type="binding site" evidence="14">
    <location>
        <position position="639"/>
    </location>
    <ligand>
        <name>Zn(2+)</name>
        <dbReference type="ChEBI" id="CHEBI:29105"/>
    </ligand>
</feature>
<feature type="binding site" evidence="14">
    <location>
        <position position="635"/>
    </location>
    <ligand>
        <name>Zn(2+)</name>
        <dbReference type="ChEBI" id="CHEBI:29105"/>
    </ligand>
</feature>
<keyword evidence="10 14" id="KW-0648">Protein biosynthesis</keyword>
<dbReference type="GO" id="GO:0008270">
    <property type="term" value="F:zinc ion binding"/>
    <property type="evidence" value="ECO:0007669"/>
    <property type="project" value="UniProtKB-UniRule"/>
</dbReference>
<dbReference type="InterPro" id="IPR018162">
    <property type="entry name" value="Ala-tRNA-ligase_IIc_anticod-bd"/>
</dbReference>
<comment type="cofactor">
    <cofactor evidence="14">
        <name>Zn(2+)</name>
        <dbReference type="ChEBI" id="CHEBI:29105"/>
    </cofactor>
    <text evidence="14">Binds 1 zinc ion per subunit.</text>
</comment>
<keyword evidence="7 14" id="KW-0862">Zinc</keyword>
<comment type="domain">
    <text evidence="14">Consists of three domains; the N-terminal catalytic domain, the editing domain and the C-terminal C-Ala domain. The editing domain removes incorrectly charged amino acids, while the C-Ala domain, along with tRNA(Ala), serves as a bridge to cooperatively bring together the editing and aminoacylation centers thus stimulating deacylation of misacylated tRNAs.</text>
</comment>
<dbReference type="FunFam" id="3.30.930.10:FF:000011">
    <property type="entry name" value="Alanine--tRNA ligase, cytoplasmic"/>
    <property type="match status" value="1"/>
</dbReference>
<evidence type="ECO:0000256" key="9">
    <source>
        <dbReference type="ARBA" id="ARBA00022884"/>
    </source>
</evidence>
<evidence type="ECO:0000256" key="15">
    <source>
        <dbReference type="SAM" id="MobiDB-lite"/>
    </source>
</evidence>
<dbReference type="GO" id="GO:0005739">
    <property type="term" value="C:mitochondrion"/>
    <property type="evidence" value="ECO:0007669"/>
    <property type="project" value="TreeGrafter"/>
</dbReference>
<evidence type="ECO:0000256" key="11">
    <source>
        <dbReference type="ARBA" id="ARBA00023146"/>
    </source>
</evidence>
<evidence type="ECO:0000259" key="16">
    <source>
        <dbReference type="PROSITE" id="PS50860"/>
    </source>
</evidence>
<evidence type="ECO:0000256" key="6">
    <source>
        <dbReference type="ARBA" id="ARBA00022741"/>
    </source>
</evidence>
<evidence type="ECO:0000313" key="17">
    <source>
        <dbReference type="RefSeq" id="XP_013171110.1"/>
    </source>
</evidence>
<dbReference type="CDD" id="cd00673">
    <property type="entry name" value="AlaRS_core"/>
    <property type="match status" value="1"/>
</dbReference>
<feature type="binding site" evidence="14">
    <location>
        <position position="744"/>
    </location>
    <ligand>
        <name>Zn(2+)</name>
        <dbReference type="ChEBI" id="CHEBI:29105"/>
    </ligand>
</feature>
<dbReference type="InterPro" id="IPR002318">
    <property type="entry name" value="Ala-tRNA-lgiase_IIc"/>
</dbReference>
<dbReference type="Pfam" id="PF01411">
    <property type="entry name" value="tRNA-synt_2c"/>
    <property type="match status" value="2"/>
</dbReference>
<dbReference type="AlphaFoldDB" id="A0AAJ7EC02"/>
<keyword evidence="8 14" id="KW-0067">ATP-binding</keyword>
<dbReference type="PANTHER" id="PTHR11777:SF39">
    <property type="entry name" value="ALANINE--TRNA LIGASE, MITOCHONDRIAL"/>
    <property type="match status" value="1"/>
</dbReference>
<keyword evidence="6 14" id="KW-0547">Nucleotide-binding</keyword>
<comment type="function">
    <text evidence="14">Catalyzes the attachment of alanine to tRNA(Ala) in a two-step reaction: alanine is first activated by ATP to form Ala-AMP and then transferred to the acceptor end of tRNA(Ala). Also edits incorrectly charged tRNA(Ala) via its editing domain.</text>
</comment>
<comment type="catalytic activity">
    <reaction evidence="13 14">
        <text>tRNA(Ala) + L-alanine + ATP = L-alanyl-tRNA(Ala) + AMP + diphosphate</text>
        <dbReference type="Rhea" id="RHEA:12540"/>
        <dbReference type="Rhea" id="RHEA-COMP:9657"/>
        <dbReference type="Rhea" id="RHEA-COMP:9923"/>
        <dbReference type="ChEBI" id="CHEBI:30616"/>
        <dbReference type="ChEBI" id="CHEBI:33019"/>
        <dbReference type="ChEBI" id="CHEBI:57972"/>
        <dbReference type="ChEBI" id="CHEBI:78442"/>
        <dbReference type="ChEBI" id="CHEBI:78497"/>
        <dbReference type="ChEBI" id="CHEBI:456215"/>
        <dbReference type="EC" id="6.1.1.7"/>
    </reaction>
</comment>
<evidence type="ECO:0000256" key="12">
    <source>
        <dbReference type="ARBA" id="ARBA00032577"/>
    </source>
</evidence>
<keyword evidence="9 14" id="KW-0694">RNA-binding</keyword>
<accession>A0AAJ7EC02</accession>
<evidence type="ECO:0000256" key="5">
    <source>
        <dbReference type="ARBA" id="ARBA00022723"/>
    </source>
</evidence>
<dbReference type="Gene3D" id="2.40.30.130">
    <property type="match status" value="1"/>
</dbReference>
<gene>
    <name evidence="17" type="primary">LOC106120335</name>
</gene>
<dbReference type="InterPro" id="IPR009000">
    <property type="entry name" value="Transl_B-barrel_sf"/>
</dbReference>
<dbReference type="InterPro" id="IPR018163">
    <property type="entry name" value="Thr/Ala-tRNA-synth_IIc_edit"/>
</dbReference>
<name>A0AAJ7EC02_PAPXU</name>
<dbReference type="CTD" id="38595"/>
<dbReference type="Proteomes" id="UP000694872">
    <property type="component" value="Unplaced"/>
</dbReference>
<dbReference type="PANTHER" id="PTHR11777">
    <property type="entry name" value="ALANYL-TRNA SYNTHETASE"/>
    <property type="match status" value="1"/>
</dbReference>
<dbReference type="GeneID" id="106120335"/>
<keyword evidence="4 14" id="KW-0436">Ligase</keyword>
<dbReference type="GO" id="GO:0005524">
    <property type="term" value="F:ATP binding"/>
    <property type="evidence" value="ECO:0007669"/>
    <property type="project" value="UniProtKB-UniRule"/>
</dbReference>
<keyword evidence="5 14" id="KW-0479">Metal-binding</keyword>
<dbReference type="InterPro" id="IPR018165">
    <property type="entry name" value="Ala-tRNA-synth_IIc_core"/>
</dbReference>
<dbReference type="HAMAP" id="MF_00036_B">
    <property type="entry name" value="Ala_tRNA_synth_B"/>
    <property type="match status" value="1"/>
</dbReference>
<evidence type="ECO:0000256" key="10">
    <source>
        <dbReference type="ARBA" id="ARBA00022917"/>
    </source>
</evidence>
<dbReference type="SUPFAM" id="SSF55186">
    <property type="entry name" value="ThrRS/AlaRS common domain"/>
    <property type="match status" value="1"/>
</dbReference>
<dbReference type="PRINTS" id="PR00980">
    <property type="entry name" value="TRNASYNTHALA"/>
</dbReference>
<organism evidence="17">
    <name type="scientific">Papilio xuthus</name>
    <name type="common">Asian swallowtail butterfly</name>
    <dbReference type="NCBI Taxonomy" id="66420"/>
    <lineage>
        <taxon>Eukaryota</taxon>
        <taxon>Metazoa</taxon>
        <taxon>Ecdysozoa</taxon>
        <taxon>Arthropoda</taxon>
        <taxon>Hexapoda</taxon>
        <taxon>Insecta</taxon>
        <taxon>Pterygota</taxon>
        <taxon>Neoptera</taxon>
        <taxon>Endopterygota</taxon>
        <taxon>Lepidoptera</taxon>
        <taxon>Glossata</taxon>
        <taxon>Ditrysia</taxon>
        <taxon>Papilionoidea</taxon>
        <taxon>Papilionidae</taxon>
        <taxon>Papilioninae</taxon>
        <taxon>Papilio</taxon>
    </lineage>
</organism>
<dbReference type="InterPro" id="IPR018164">
    <property type="entry name" value="Ala-tRNA-synth_IIc_N"/>
</dbReference>
<feature type="binding site" evidence="14">
    <location>
        <position position="748"/>
    </location>
    <ligand>
        <name>Zn(2+)</name>
        <dbReference type="ChEBI" id="CHEBI:29105"/>
    </ligand>
</feature>
<proteinExistence type="inferred from homology"/>
<keyword evidence="11 14" id="KW-0030">Aminoacyl-tRNA synthetase</keyword>